<reference evidence="3" key="1">
    <citation type="journal article" date="2019" name="Int. J. Syst. Evol. Microbiol.">
        <title>The Global Catalogue of Microorganisms (GCM) 10K type strain sequencing project: providing services to taxonomists for standard genome sequencing and annotation.</title>
        <authorList>
            <consortium name="The Broad Institute Genomics Platform"/>
            <consortium name="The Broad Institute Genome Sequencing Center for Infectious Disease"/>
            <person name="Wu L."/>
            <person name="Ma J."/>
        </authorList>
    </citation>
    <scope>NUCLEOTIDE SEQUENCE [LARGE SCALE GENOMIC DNA]</scope>
    <source>
        <strain evidence="3">CGMCC 4.7241</strain>
    </source>
</reference>
<dbReference type="EMBL" id="JBHRZH010000017">
    <property type="protein sequence ID" value="MFC3763230.1"/>
    <property type="molecule type" value="Genomic_DNA"/>
</dbReference>
<sequence length="174" mass="18350">MSRVLYLFTCGAPLAARIGDGITAARAAGWTPAVIPTEASLAWIPDDALADVPHISGHRQPGQEKRLPPADAVAVVPMTFNTLTAWATGRADTYPLATLCARLGAGTPCVAVPFAKHDLAGHPAWTTSLDLLRRSGVVLVDPSTGTRDHVESTPSGQGDAITAAFRWDWVLDVF</sequence>
<protein>
    <submittedName>
        <fullName evidence="2">Flavoprotein</fullName>
    </submittedName>
</protein>
<name>A0ABV7YHR5_9ACTN</name>
<feature type="domain" description="Flavoprotein" evidence="1">
    <location>
        <begin position="9"/>
        <end position="113"/>
    </location>
</feature>
<evidence type="ECO:0000313" key="2">
    <source>
        <dbReference type="EMBL" id="MFC3763230.1"/>
    </source>
</evidence>
<accession>A0ABV7YHR5</accession>
<comment type="caution">
    <text evidence="2">The sequence shown here is derived from an EMBL/GenBank/DDBJ whole genome shotgun (WGS) entry which is preliminary data.</text>
</comment>
<organism evidence="2 3">
    <name type="scientific">Tenggerimyces flavus</name>
    <dbReference type="NCBI Taxonomy" id="1708749"/>
    <lineage>
        <taxon>Bacteria</taxon>
        <taxon>Bacillati</taxon>
        <taxon>Actinomycetota</taxon>
        <taxon>Actinomycetes</taxon>
        <taxon>Propionibacteriales</taxon>
        <taxon>Nocardioidaceae</taxon>
        <taxon>Tenggerimyces</taxon>
    </lineage>
</organism>
<gene>
    <name evidence="2" type="ORF">ACFOUW_20475</name>
</gene>
<dbReference type="InterPro" id="IPR036551">
    <property type="entry name" value="Flavin_trans-like"/>
</dbReference>
<dbReference type="Gene3D" id="3.40.50.1950">
    <property type="entry name" value="Flavin prenyltransferase-like"/>
    <property type="match status" value="1"/>
</dbReference>
<dbReference type="SUPFAM" id="SSF52507">
    <property type="entry name" value="Homo-oligomeric flavin-containing Cys decarboxylases, HFCD"/>
    <property type="match status" value="1"/>
</dbReference>
<dbReference type="Proteomes" id="UP001595699">
    <property type="component" value="Unassembled WGS sequence"/>
</dbReference>
<evidence type="ECO:0000259" key="1">
    <source>
        <dbReference type="Pfam" id="PF02441"/>
    </source>
</evidence>
<proteinExistence type="predicted"/>
<evidence type="ECO:0000313" key="3">
    <source>
        <dbReference type="Proteomes" id="UP001595699"/>
    </source>
</evidence>
<dbReference type="Pfam" id="PF02441">
    <property type="entry name" value="Flavoprotein"/>
    <property type="match status" value="1"/>
</dbReference>
<keyword evidence="3" id="KW-1185">Reference proteome</keyword>
<dbReference type="InterPro" id="IPR003382">
    <property type="entry name" value="Flavoprotein"/>
</dbReference>
<dbReference type="RefSeq" id="WP_205119695.1">
    <property type="nucleotide sequence ID" value="NZ_JAFBCM010000001.1"/>
</dbReference>